<organism evidence="2 3">
    <name type="scientific">Gnomoniopsis smithogilvyi</name>
    <dbReference type="NCBI Taxonomy" id="1191159"/>
    <lineage>
        <taxon>Eukaryota</taxon>
        <taxon>Fungi</taxon>
        <taxon>Dikarya</taxon>
        <taxon>Ascomycota</taxon>
        <taxon>Pezizomycotina</taxon>
        <taxon>Sordariomycetes</taxon>
        <taxon>Sordariomycetidae</taxon>
        <taxon>Diaporthales</taxon>
        <taxon>Gnomoniaceae</taxon>
        <taxon>Gnomoniopsis</taxon>
    </lineage>
</organism>
<evidence type="ECO:0000313" key="2">
    <source>
        <dbReference type="EMBL" id="KAJ4386361.1"/>
    </source>
</evidence>
<feature type="compositionally biased region" description="Polar residues" evidence="1">
    <location>
        <begin position="315"/>
        <end position="325"/>
    </location>
</feature>
<dbReference type="Proteomes" id="UP001140453">
    <property type="component" value="Unassembled WGS sequence"/>
</dbReference>
<feature type="compositionally biased region" description="Low complexity" evidence="1">
    <location>
        <begin position="191"/>
        <end position="200"/>
    </location>
</feature>
<feature type="compositionally biased region" description="Polar residues" evidence="1">
    <location>
        <begin position="347"/>
        <end position="358"/>
    </location>
</feature>
<proteinExistence type="predicted"/>
<accession>A0A9W8YK60</accession>
<feature type="compositionally biased region" description="Polar residues" evidence="1">
    <location>
        <begin position="123"/>
        <end position="152"/>
    </location>
</feature>
<feature type="region of interest" description="Disordered" evidence="1">
    <location>
        <begin position="499"/>
        <end position="592"/>
    </location>
</feature>
<gene>
    <name evidence="2" type="ORF">N0V93_009256</name>
</gene>
<sequence length="592" mass="63477">MANDSIDLAEVLAMLLPPGLVFEDPAAYAKLAVLPVVPWEDIHKLWNNSTSRYKKFQDPTSCRLEHFWWHVWASDRRELSGKTLARLWQDIATGPTIAPLIGPPRPRPMPHTRSMHESDRTGSSDVQHPEGTQQATASLQEKLAQNNLTPSSSRPPPAHPILKKPRGPSTSGPRPTARFVDVPDSEDDTRQQSSDSVQTGSGSGSGSGTSQADTPAKKQTPARSKSPAPKGEKKTSKKFVASKVPGKRRPVLPRRQSSQSSAGSVASDTSSRDGKAATTNQASQQVFLRSPTEATFSESQGSYRLPTHDEEPVPSSRTLKNNQAAESDPAKPTIVRTSPQPDLRSGTKATASKRTPSPLTRGYNAGEGSPGTSGSSTVKSQQSAKKAGKQPEILGPGRKTNPLGIYDTTGPVATLQTDQATAEQPILSNRSTRSEEASSTGPESQKPPSPQEHQGTAPRMARTRSNESKRMSVDPVPSSFFKSPSVVGMSKLAVKGGFDFEVPRPRPSEEDLPPLGVLDPDIPKASVLDSKFTPTQPTPTAAPAPAMARSKSQLTLLLELDKERSERNRSSSGASFRGGSKDNGKQRANTKK</sequence>
<dbReference type="OrthoDB" id="5424234at2759"/>
<reference evidence="2" key="1">
    <citation type="submission" date="2022-10" db="EMBL/GenBank/DDBJ databases">
        <title>Tapping the CABI collections for fungal endophytes: first genome assemblies for Collariella, Neodidymelliopsis, Ascochyta clinopodiicola, Didymella pomorum, Didymosphaeria variabile, Neocosmospora piperis and Neocucurbitaria cava.</title>
        <authorList>
            <person name="Hill R."/>
        </authorList>
    </citation>
    <scope>NUCLEOTIDE SEQUENCE</scope>
    <source>
        <strain evidence="2">IMI 355082</strain>
    </source>
</reference>
<protein>
    <recommendedName>
        <fullName evidence="4">Nitrogen regulatory protein areA GATA-like domain-containing protein</fullName>
    </recommendedName>
</protein>
<feature type="compositionally biased region" description="Polar residues" evidence="1">
    <location>
        <begin position="414"/>
        <end position="443"/>
    </location>
</feature>
<evidence type="ECO:0008006" key="4">
    <source>
        <dbReference type="Google" id="ProtNLM"/>
    </source>
</evidence>
<feature type="compositionally biased region" description="Basic and acidic residues" evidence="1">
    <location>
        <begin position="559"/>
        <end position="569"/>
    </location>
</feature>
<dbReference type="EMBL" id="JAPEVB010000006">
    <property type="protein sequence ID" value="KAJ4386361.1"/>
    <property type="molecule type" value="Genomic_DNA"/>
</dbReference>
<feature type="compositionally biased region" description="Polar residues" evidence="1">
    <location>
        <begin position="277"/>
        <end position="302"/>
    </location>
</feature>
<keyword evidence="3" id="KW-1185">Reference proteome</keyword>
<feature type="region of interest" description="Disordered" evidence="1">
    <location>
        <begin position="95"/>
        <end position="483"/>
    </location>
</feature>
<comment type="caution">
    <text evidence="2">The sequence shown here is derived from an EMBL/GenBank/DDBJ whole genome shotgun (WGS) entry which is preliminary data.</text>
</comment>
<dbReference type="AlphaFoldDB" id="A0A9W8YK60"/>
<feature type="compositionally biased region" description="Low complexity" evidence="1">
    <location>
        <begin position="257"/>
        <end position="269"/>
    </location>
</feature>
<evidence type="ECO:0000313" key="3">
    <source>
        <dbReference type="Proteomes" id="UP001140453"/>
    </source>
</evidence>
<name>A0A9W8YK60_9PEZI</name>
<evidence type="ECO:0000256" key="1">
    <source>
        <dbReference type="SAM" id="MobiDB-lite"/>
    </source>
</evidence>
<feature type="compositionally biased region" description="Low complexity" evidence="1">
    <location>
        <begin position="473"/>
        <end position="483"/>
    </location>
</feature>
<feature type="compositionally biased region" description="Low complexity" evidence="1">
    <location>
        <begin position="366"/>
        <end position="385"/>
    </location>
</feature>